<dbReference type="CDD" id="cd02966">
    <property type="entry name" value="TlpA_like_family"/>
    <property type="match status" value="1"/>
</dbReference>
<dbReference type="EMBL" id="CAQJ01000032">
    <property type="protein sequence ID" value="CCQ90494.1"/>
    <property type="molecule type" value="Genomic_DNA"/>
</dbReference>
<feature type="domain" description="Thioredoxin" evidence="6">
    <location>
        <begin position="19"/>
        <end position="164"/>
    </location>
</feature>
<keyword evidence="4" id="KW-0676">Redox-active center</keyword>
<evidence type="ECO:0000313" key="8">
    <source>
        <dbReference type="Proteomes" id="UP000011704"/>
    </source>
</evidence>
<dbReference type="InParanoid" id="M1YYB7"/>
<organism evidence="7 8">
    <name type="scientific">Nitrospina gracilis (strain 3/211)</name>
    <dbReference type="NCBI Taxonomy" id="1266370"/>
    <lineage>
        <taxon>Bacteria</taxon>
        <taxon>Pseudomonadati</taxon>
        <taxon>Nitrospinota/Tectimicrobiota group</taxon>
        <taxon>Nitrospinota</taxon>
        <taxon>Nitrospinia</taxon>
        <taxon>Nitrospinales</taxon>
        <taxon>Nitrospinaceae</taxon>
        <taxon>Nitrospina</taxon>
    </lineage>
</organism>
<proteinExistence type="predicted"/>
<dbReference type="GO" id="GO:0030313">
    <property type="term" value="C:cell envelope"/>
    <property type="evidence" value="ECO:0007669"/>
    <property type="project" value="UniProtKB-SubCell"/>
</dbReference>
<evidence type="ECO:0000256" key="3">
    <source>
        <dbReference type="ARBA" id="ARBA00023157"/>
    </source>
</evidence>
<dbReference type="InterPro" id="IPR013766">
    <property type="entry name" value="Thioredoxin_domain"/>
</dbReference>
<dbReference type="HOGENOM" id="CLU_042529_11_0_0"/>
<dbReference type="InterPro" id="IPR050553">
    <property type="entry name" value="Thioredoxin_ResA/DsbE_sf"/>
</dbReference>
<keyword evidence="3" id="KW-1015">Disulfide bond</keyword>
<dbReference type="InterPro" id="IPR036249">
    <property type="entry name" value="Thioredoxin-like_sf"/>
</dbReference>
<reference evidence="7 8" key="1">
    <citation type="journal article" date="2013" name="Front. Microbiol.">
        <title>The genome of Nitrospina gracilis illuminates the metabolism and evolution of the major marine nitrite oxidizer.</title>
        <authorList>
            <person name="Luecker S."/>
            <person name="Nowka B."/>
            <person name="Rattei T."/>
            <person name="Spieck E."/>
            <person name="and Daims H."/>
        </authorList>
    </citation>
    <scope>NUCLEOTIDE SEQUENCE [LARGE SCALE GENOMIC DNA]</scope>
    <source>
        <strain evidence="7 8">3/211</strain>
    </source>
</reference>
<feature type="signal peptide" evidence="5">
    <location>
        <begin position="1"/>
        <end position="18"/>
    </location>
</feature>
<evidence type="ECO:0000259" key="6">
    <source>
        <dbReference type="PROSITE" id="PS51352"/>
    </source>
</evidence>
<dbReference type="FunCoup" id="M1YYB7">
    <property type="interactions" value="191"/>
</dbReference>
<evidence type="ECO:0000256" key="2">
    <source>
        <dbReference type="ARBA" id="ARBA00022748"/>
    </source>
</evidence>
<dbReference type="SUPFAM" id="SSF52833">
    <property type="entry name" value="Thioredoxin-like"/>
    <property type="match status" value="1"/>
</dbReference>
<dbReference type="PROSITE" id="PS51352">
    <property type="entry name" value="THIOREDOXIN_2"/>
    <property type="match status" value="1"/>
</dbReference>
<dbReference type="AlphaFoldDB" id="M1YYB7"/>
<keyword evidence="8" id="KW-1185">Reference proteome</keyword>
<evidence type="ECO:0000256" key="5">
    <source>
        <dbReference type="SAM" id="SignalP"/>
    </source>
</evidence>
<comment type="subcellular location">
    <subcellularLocation>
        <location evidence="1">Cell envelope</location>
    </subcellularLocation>
</comment>
<keyword evidence="2" id="KW-0201">Cytochrome c-type biogenesis</keyword>
<comment type="caution">
    <text evidence="7">The sequence shown here is derived from an EMBL/GenBank/DDBJ whole genome shotgun (WGS) entry which is preliminary data.</text>
</comment>
<protein>
    <submittedName>
        <fullName evidence="7">Putative Thiol-disulfide oxidoreductase resA</fullName>
    </submittedName>
</protein>
<keyword evidence="5" id="KW-0732">Signal</keyword>
<evidence type="ECO:0000256" key="4">
    <source>
        <dbReference type="ARBA" id="ARBA00023284"/>
    </source>
</evidence>
<dbReference type="PANTHER" id="PTHR42852">
    <property type="entry name" value="THIOL:DISULFIDE INTERCHANGE PROTEIN DSBE"/>
    <property type="match status" value="1"/>
</dbReference>
<dbReference type="PROSITE" id="PS00194">
    <property type="entry name" value="THIOREDOXIN_1"/>
    <property type="match status" value="1"/>
</dbReference>
<dbReference type="GO" id="GO:0016209">
    <property type="term" value="F:antioxidant activity"/>
    <property type="evidence" value="ECO:0007669"/>
    <property type="project" value="InterPro"/>
</dbReference>
<dbReference type="Pfam" id="PF00578">
    <property type="entry name" value="AhpC-TSA"/>
    <property type="match status" value="1"/>
</dbReference>
<dbReference type="InterPro" id="IPR000866">
    <property type="entry name" value="AhpC/TSA"/>
</dbReference>
<name>M1YYB7_NITG3</name>
<evidence type="ECO:0000313" key="7">
    <source>
        <dbReference type="EMBL" id="CCQ90494.1"/>
    </source>
</evidence>
<dbReference type="Proteomes" id="UP000011704">
    <property type="component" value="Unassembled WGS sequence"/>
</dbReference>
<sequence length="174" mass="19086">MLAVLLTAVLLVSSPAVAESDTIPAPPFTLKSLEGGDRSLKDYRGSYLLLNFWATWCGPCKIEMPSLEALHRRFQSENLTVLGVSNDPFGERVVEPFMKAYNLTFPVLLDPKQEISKQYGVHSLPTSFLIDPEGRILGVLAGAEDWSKPETIAYFMDLLDVQQGAPLKSSTSGP</sequence>
<accession>M1YYB7</accession>
<dbReference type="GO" id="GO:0016491">
    <property type="term" value="F:oxidoreductase activity"/>
    <property type="evidence" value="ECO:0007669"/>
    <property type="project" value="InterPro"/>
</dbReference>
<feature type="chain" id="PRO_5004019847" evidence="5">
    <location>
        <begin position="19"/>
        <end position="174"/>
    </location>
</feature>
<dbReference type="PANTHER" id="PTHR42852:SF6">
    <property type="entry name" value="THIOL:DISULFIDE INTERCHANGE PROTEIN DSBE"/>
    <property type="match status" value="1"/>
</dbReference>
<gene>
    <name evidence="7" type="ORF">NITGR_290094</name>
</gene>
<dbReference type="STRING" id="1266370.NITGR_290094"/>
<dbReference type="Gene3D" id="3.40.30.10">
    <property type="entry name" value="Glutaredoxin"/>
    <property type="match status" value="1"/>
</dbReference>
<dbReference type="GO" id="GO:0017004">
    <property type="term" value="P:cytochrome complex assembly"/>
    <property type="evidence" value="ECO:0007669"/>
    <property type="project" value="UniProtKB-KW"/>
</dbReference>
<evidence type="ECO:0000256" key="1">
    <source>
        <dbReference type="ARBA" id="ARBA00004196"/>
    </source>
</evidence>
<dbReference type="InterPro" id="IPR017937">
    <property type="entry name" value="Thioredoxin_CS"/>
</dbReference>